<keyword evidence="3" id="KW-1185">Reference proteome</keyword>
<dbReference type="Proteomes" id="UP000064967">
    <property type="component" value="Chromosome"/>
</dbReference>
<feature type="region of interest" description="Disordered" evidence="1">
    <location>
        <begin position="144"/>
        <end position="184"/>
    </location>
</feature>
<evidence type="ECO:0000313" key="2">
    <source>
        <dbReference type="EMBL" id="AKV04603.1"/>
    </source>
</evidence>
<proteinExistence type="predicted"/>
<evidence type="ECO:0000256" key="1">
    <source>
        <dbReference type="SAM" id="MobiDB-lite"/>
    </source>
</evidence>
<reference evidence="2 3" key="1">
    <citation type="submission" date="2015-08" db="EMBL/GenBank/DDBJ databases">
        <authorList>
            <person name="Babu N.S."/>
            <person name="Beckwith C.J."/>
            <person name="Beseler K.G."/>
            <person name="Brison A."/>
            <person name="Carone J.V."/>
            <person name="Caskin T.P."/>
            <person name="Diamond M."/>
            <person name="Durham M.E."/>
            <person name="Foxe J.M."/>
            <person name="Go M."/>
            <person name="Henderson B.A."/>
            <person name="Jones I.B."/>
            <person name="McGettigan J.A."/>
            <person name="Micheletti S.J."/>
            <person name="Nasrallah M.E."/>
            <person name="Ortiz D."/>
            <person name="Piller C.R."/>
            <person name="Privatt S.R."/>
            <person name="Schneider S.L."/>
            <person name="Sharp S."/>
            <person name="Smith T.C."/>
            <person name="Stanton J.D."/>
            <person name="Ullery H.E."/>
            <person name="Wilson R.J."/>
            <person name="Serrano M.G."/>
            <person name="Buck G."/>
            <person name="Lee V."/>
            <person name="Wang Y."/>
            <person name="Carvalho R."/>
            <person name="Voegtly L."/>
            <person name="Shi R."/>
            <person name="Duckworth R."/>
            <person name="Johnson A."/>
            <person name="Loviza R."/>
            <person name="Walstead R."/>
            <person name="Shah Z."/>
            <person name="Kiflezghi M."/>
            <person name="Wade K."/>
            <person name="Ball S.L."/>
            <person name="Bradley K.W."/>
            <person name="Asai D.J."/>
            <person name="Bowman C.A."/>
            <person name="Russell D.A."/>
            <person name="Pope W.H."/>
            <person name="Jacobs-Sera D."/>
            <person name="Hendrix R.W."/>
            <person name="Hatfull G.F."/>
        </authorList>
    </citation>
    <scope>NUCLEOTIDE SEQUENCE [LARGE SCALE GENOMIC DNA]</scope>
    <source>
        <strain evidence="2 3">DSM 27648</strain>
    </source>
</reference>
<evidence type="ECO:0000313" key="3">
    <source>
        <dbReference type="Proteomes" id="UP000064967"/>
    </source>
</evidence>
<feature type="compositionally biased region" description="Pro residues" evidence="1">
    <location>
        <begin position="147"/>
        <end position="168"/>
    </location>
</feature>
<dbReference type="EMBL" id="CP012333">
    <property type="protein sequence ID" value="AKV04603.1"/>
    <property type="molecule type" value="Genomic_DNA"/>
</dbReference>
<gene>
    <name evidence="2" type="ORF">AKJ09_11266</name>
</gene>
<dbReference type="AlphaFoldDB" id="A0A0K1QFV2"/>
<organism evidence="2 3">
    <name type="scientific">Labilithrix luteola</name>
    <dbReference type="NCBI Taxonomy" id="1391654"/>
    <lineage>
        <taxon>Bacteria</taxon>
        <taxon>Pseudomonadati</taxon>
        <taxon>Myxococcota</taxon>
        <taxon>Polyangia</taxon>
        <taxon>Polyangiales</taxon>
        <taxon>Labilitrichaceae</taxon>
        <taxon>Labilithrix</taxon>
    </lineage>
</organism>
<dbReference type="KEGG" id="llu:AKJ09_11266"/>
<accession>A0A0K1QFV2</accession>
<dbReference type="RefSeq" id="WP_146655194.1">
    <property type="nucleotide sequence ID" value="NZ_CP012333.1"/>
</dbReference>
<name>A0A0K1QFV2_9BACT</name>
<dbReference type="STRING" id="1391654.AKJ09_11266"/>
<protein>
    <submittedName>
        <fullName evidence="2">Uncharacterized protein</fullName>
    </submittedName>
</protein>
<sequence length="354" mass="37039">MRDVRTHAAEKVAGRRIVAVALSLFAFARGSAPDLAFAQDVAPSDALLDLTWTAPADCPQHDEVVARVDAIVGPRRAGQHSLRARAELSASKVVPRYRLRLLVGAETSPRTLADDDCSRLADAAALVLALDIDPEALTREHAAAPGPVEPTAPPVSTPVPPPAPPPPQKKARRARSKPPPQERAIGVTLGGRFVFDSGSLPRPTMGLGLAVDLRRGPWALELQGTAFHERFTVGGPHGGVGGAYVRLATGSLFGCFDGRARWVDVGGCVGGELGRQATEGVSISQPGESAGVWSAVGTMLRVRGWPRLPISPSAGVLVGFPLSASSITIERVGTVFEAPGAFVRVFLGLEGKIL</sequence>